<organism evidence="2 3">
    <name type="scientific">Coilia grayii</name>
    <name type="common">Gray's grenadier anchovy</name>
    <dbReference type="NCBI Taxonomy" id="363190"/>
    <lineage>
        <taxon>Eukaryota</taxon>
        <taxon>Metazoa</taxon>
        <taxon>Chordata</taxon>
        <taxon>Craniata</taxon>
        <taxon>Vertebrata</taxon>
        <taxon>Euteleostomi</taxon>
        <taxon>Actinopterygii</taxon>
        <taxon>Neopterygii</taxon>
        <taxon>Teleostei</taxon>
        <taxon>Clupei</taxon>
        <taxon>Clupeiformes</taxon>
        <taxon>Clupeoidei</taxon>
        <taxon>Engraulidae</taxon>
        <taxon>Coilinae</taxon>
        <taxon>Coilia</taxon>
    </lineage>
</organism>
<reference evidence="2 3" key="1">
    <citation type="submission" date="2024-09" db="EMBL/GenBank/DDBJ databases">
        <title>A chromosome-level genome assembly of Gray's grenadier anchovy, Coilia grayii.</title>
        <authorList>
            <person name="Fu Z."/>
        </authorList>
    </citation>
    <scope>NUCLEOTIDE SEQUENCE [LARGE SCALE GENOMIC DNA]</scope>
    <source>
        <strain evidence="2">G4</strain>
        <tissue evidence="2">Muscle</tissue>
    </source>
</reference>
<dbReference type="Pfam" id="PF13757">
    <property type="entry name" value="VIT_2"/>
    <property type="match status" value="1"/>
</dbReference>
<keyword evidence="3" id="KW-1185">Reference proteome</keyword>
<comment type="caution">
    <text evidence="2">The sequence shown here is derived from an EMBL/GenBank/DDBJ whole genome shotgun (WGS) entry which is preliminary data.</text>
</comment>
<dbReference type="PROSITE" id="PS51468">
    <property type="entry name" value="VIT"/>
    <property type="match status" value="1"/>
</dbReference>
<gene>
    <name evidence="2" type="ORF">ACEWY4_000696</name>
</gene>
<evidence type="ECO:0000313" key="2">
    <source>
        <dbReference type="EMBL" id="KAL2103828.1"/>
    </source>
</evidence>
<proteinExistence type="predicted"/>
<dbReference type="AlphaFoldDB" id="A0ABD1KXD9"/>
<dbReference type="InterPro" id="IPR013694">
    <property type="entry name" value="VIT"/>
</dbReference>
<evidence type="ECO:0000313" key="3">
    <source>
        <dbReference type="Proteomes" id="UP001591681"/>
    </source>
</evidence>
<accession>A0ABD1KXD9</accession>
<feature type="domain" description="VIT" evidence="1">
    <location>
        <begin position="1"/>
        <end position="135"/>
    </location>
</feature>
<evidence type="ECO:0000259" key="1">
    <source>
        <dbReference type="PROSITE" id="PS51468"/>
    </source>
</evidence>
<dbReference type="EMBL" id="JBHFQA010000001">
    <property type="protein sequence ID" value="KAL2103828.1"/>
    <property type="molecule type" value="Genomic_DNA"/>
</dbReference>
<dbReference type="PANTHER" id="PTHR46299:SF1">
    <property type="entry name" value="VON WILLEBRAND FACTOR A DOMAIN-CONTAINING PROTEIN 5B1"/>
    <property type="match status" value="1"/>
</dbReference>
<dbReference type="PANTHER" id="PTHR46299">
    <property type="entry name" value="VON WILLEBRAND FACTOR A DOMAIN-CONTAINING PROTEIN 5B2-RELATED"/>
    <property type="match status" value="1"/>
</dbReference>
<protein>
    <recommendedName>
        <fullName evidence="1">VIT domain-containing protein</fullName>
    </recommendedName>
</protein>
<name>A0ABD1KXD9_9TELE</name>
<dbReference type="Proteomes" id="UP001591681">
    <property type="component" value="Unassembled WGS sequence"/>
</dbReference>
<dbReference type="InterPro" id="IPR052627">
    <property type="entry name" value="VWA_domain-containing"/>
</dbReference>
<sequence>MPGLINKEKWKALPLSVSDISSCVRGYTLAMTASLTYDNMEDHSIEGIFIYPLQECSTVVGFEAMISSQIITVQIKDKTKIDDCYFDCVSSTNGALQTGSGHIVMEEDLERAVLVVNLGVIPPLETVSVLVSTSSELSTLPSGGIRVLSPPVCTPRVQRSVKEEQVFSPGTSRRRDRHHCPLGPHDQLPGSGQLCLAWLLEDEAINSIDYDFNFQLEIRSPYLLAGVESPSHAIRADADPCARSATNIVVSLADKYTYDCPVEILIYPSEPHLPHVLVENGDMTLEEYDEYLHSKSNFIKGTKKDGSDEKKVEILRKRLHKDILHNPVVMLNFCPDLKSMTSDPMSPQGEFIFLIDRSGSMSGTNISRVKMEDALTARDTAAPCLSPPLRAAPGCLPA</sequence>